<name>A0A9Q8VH16_BIFLL</name>
<reference evidence="1" key="1">
    <citation type="submission" date="2020-02" db="EMBL/GenBank/DDBJ databases">
        <title>The Isolation and identification of Lactobacillus and Bifidobacterium species from dairy as potential probiotics for calf scour mitigation.</title>
        <authorList>
            <person name="Dhadda K."/>
            <person name="Guan L."/>
            <person name="Chen Y."/>
            <person name="Malmuthuge N."/>
        </authorList>
    </citation>
    <scope>NUCLEOTIDE SEQUENCE</scope>
    <source>
        <strain evidence="1">B1</strain>
    </source>
</reference>
<dbReference type="AlphaFoldDB" id="A0A9Q8VH16"/>
<evidence type="ECO:0000313" key="2">
    <source>
        <dbReference type="Proteomes" id="UP000829452"/>
    </source>
</evidence>
<protein>
    <submittedName>
        <fullName evidence="1">Uncharacterized protein</fullName>
    </submittedName>
</protein>
<evidence type="ECO:0000313" key="1">
    <source>
        <dbReference type="EMBL" id="UNL80974.1"/>
    </source>
</evidence>
<sequence>MVRAEVTVTNVNTDALVVLDAVTSWASSFGAPSGQQPDLSAWNLHEARFDWLAEGRWHECEVRGLLPKIGQELTHVDPRQEHYLR</sequence>
<dbReference type="RefSeq" id="WP_242075895.1">
    <property type="nucleotide sequence ID" value="NZ_CP049768.1"/>
</dbReference>
<dbReference type="EMBL" id="CP049772">
    <property type="protein sequence ID" value="UNL80974.1"/>
    <property type="molecule type" value="Genomic_DNA"/>
</dbReference>
<dbReference type="Proteomes" id="UP000829452">
    <property type="component" value="Chromosome"/>
</dbReference>
<organism evidence="1 2">
    <name type="scientific">Bifidobacterium longum subsp. longum</name>
    <dbReference type="NCBI Taxonomy" id="1679"/>
    <lineage>
        <taxon>Bacteria</taxon>
        <taxon>Bacillati</taxon>
        <taxon>Actinomycetota</taxon>
        <taxon>Actinomycetes</taxon>
        <taxon>Bifidobacteriales</taxon>
        <taxon>Bifidobacteriaceae</taxon>
        <taxon>Bifidobacterium</taxon>
    </lineage>
</organism>
<accession>A0A9Q8VH16</accession>
<proteinExistence type="predicted"/>
<gene>
    <name evidence="1" type="ORF">G8B11_00605</name>
</gene>